<organism evidence="1 2">
    <name type="scientific">Cronobacter condimenti 1330</name>
    <dbReference type="NCBI Taxonomy" id="1073999"/>
    <lineage>
        <taxon>Bacteria</taxon>
        <taxon>Pseudomonadati</taxon>
        <taxon>Pseudomonadota</taxon>
        <taxon>Gammaproteobacteria</taxon>
        <taxon>Enterobacterales</taxon>
        <taxon>Enterobacteriaceae</taxon>
        <taxon>Cronobacter</taxon>
    </lineage>
</organism>
<protein>
    <submittedName>
        <fullName evidence="1">Uncharacterized protein</fullName>
    </submittedName>
</protein>
<sequence>MKNEMDFPFYLPMINGLLQGKNNLSTKFGYFCCNDGTVQLFFKKSEDETFCEWDLNLQPEDPHYKFNSDSSILLKDKFPLLDVYDEQVFHHMIFTINSITTVPKLTKYNSINAFMKLYCFFNYQTVEEMKVIRPKR</sequence>
<dbReference type="eggNOG" id="ENOG50335NY">
    <property type="taxonomic scope" value="Bacteria"/>
</dbReference>
<dbReference type="OrthoDB" id="7059410at2"/>
<comment type="caution">
    <text evidence="1">The sequence shown here is derived from an EMBL/GenBank/DDBJ whole genome shotgun (WGS) entry which is preliminary data.</text>
</comment>
<dbReference type="Proteomes" id="UP000009340">
    <property type="component" value="Unassembled WGS sequence"/>
</dbReference>
<proteinExistence type="predicted"/>
<gene>
    <name evidence="1" type="ORF">BN137_2540</name>
</gene>
<reference evidence="1" key="1">
    <citation type="submission" date="2012-07" db="EMBL/GenBank/DDBJ databases">
        <authorList>
            <person name="Cummings C."/>
        </authorList>
    </citation>
    <scope>NUCLEOTIDE SEQUENCE</scope>
    <source>
        <strain evidence="1">1330</strain>
    </source>
</reference>
<accession>K8A154</accession>
<dbReference type="EMBL" id="CAKW01000093">
    <property type="protein sequence ID" value="CCJ73168.1"/>
    <property type="molecule type" value="Genomic_DNA"/>
</dbReference>
<dbReference type="AlphaFoldDB" id="K8A154"/>
<name>K8A154_9ENTR</name>
<evidence type="ECO:0000313" key="2">
    <source>
        <dbReference type="Proteomes" id="UP000009340"/>
    </source>
</evidence>
<dbReference type="RefSeq" id="WP_007675059.1">
    <property type="nucleotide sequence ID" value="NZ_CAKW01000093.1"/>
</dbReference>
<evidence type="ECO:0000313" key="1">
    <source>
        <dbReference type="EMBL" id="CCJ73168.1"/>
    </source>
</evidence>